<keyword evidence="6" id="KW-0274">FAD</keyword>
<dbReference type="EC" id="1.1.3.6" evidence="16"/>
<keyword evidence="13" id="KW-0413">Isomerase</keyword>
<dbReference type="EMBL" id="CP076132">
    <property type="protein sequence ID" value="QWG03978.1"/>
    <property type="molecule type" value="Genomic_DNA"/>
</dbReference>
<dbReference type="GO" id="GO:0046872">
    <property type="term" value="F:metal ion binding"/>
    <property type="evidence" value="ECO:0007669"/>
    <property type="project" value="UniProtKB-KW"/>
</dbReference>
<dbReference type="Pfam" id="PF00890">
    <property type="entry name" value="FAD_binding_2"/>
    <property type="match status" value="1"/>
</dbReference>
<comment type="similarity">
    <text evidence="2">Belongs to the GMC oxidoreductase family.</text>
</comment>
<evidence type="ECO:0000256" key="14">
    <source>
        <dbReference type="ARBA" id="ARBA00038856"/>
    </source>
</evidence>
<dbReference type="InterPro" id="IPR036188">
    <property type="entry name" value="FAD/NAD-bd_sf"/>
</dbReference>
<dbReference type="GO" id="GO:0004769">
    <property type="term" value="F:steroid Delta-isomerase activity"/>
    <property type="evidence" value="ECO:0007669"/>
    <property type="project" value="UniProtKB-EC"/>
</dbReference>
<dbReference type="InterPro" id="IPR007867">
    <property type="entry name" value="GMC_OxRtase_C"/>
</dbReference>
<protein>
    <recommendedName>
        <fullName evidence="17">Cholesterol oxidase</fullName>
        <ecNumber evidence="16">1.1.3.6</ecNumber>
        <ecNumber evidence="14">5.3.3.1</ecNumber>
    </recommendedName>
    <alternativeName>
        <fullName evidence="18">Cholesterol isomerase</fullName>
    </alternativeName>
</protein>
<organism evidence="22 23">
    <name type="scientific">Flammeovirga yaeyamensis</name>
    <dbReference type="NCBI Taxonomy" id="367791"/>
    <lineage>
        <taxon>Bacteria</taxon>
        <taxon>Pseudomonadati</taxon>
        <taxon>Bacteroidota</taxon>
        <taxon>Cytophagia</taxon>
        <taxon>Cytophagales</taxon>
        <taxon>Flammeovirgaceae</taxon>
        <taxon>Flammeovirga</taxon>
    </lineage>
</organism>
<accession>A0AAX1NDA1</accession>
<evidence type="ECO:0000256" key="9">
    <source>
        <dbReference type="ARBA" id="ARBA00023014"/>
    </source>
</evidence>
<dbReference type="Pfam" id="PF00732">
    <property type="entry name" value="GMC_oxred_N"/>
    <property type="match status" value="1"/>
</dbReference>
<dbReference type="RefSeq" id="WP_169663433.1">
    <property type="nucleotide sequence ID" value="NZ_CP076132.1"/>
</dbReference>
<comment type="pathway">
    <text evidence="15">Steroid metabolism; cholesterol degradation.</text>
</comment>
<evidence type="ECO:0000259" key="20">
    <source>
        <dbReference type="Pfam" id="PF00890"/>
    </source>
</evidence>
<keyword evidence="12" id="KW-0753">Steroid metabolism</keyword>
<dbReference type="PROSITE" id="PS00198">
    <property type="entry name" value="4FE4S_FER_1"/>
    <property type="match status" value="1"/>
</dbReference>
<evidence type="ECO:0000256" key="15">
    <source>
        <dbReference type="ARBA" id="ARBA00049645"/>
    </source>
</evidence>
<sequence length="543" mass="60371">MKDLDFDYIVIGSGFGGSVSGMRLAEKGYKVLIIEKGKKLENKDLPKSDWNIKKFLWAPIIKCFGPQSLTFFKEVFILGGVGVGGGSNVYGNTHMYPGDHFFQNNVWSHLNSNWKTTLAPFYDLARFMLGSKPFKDFHKEDYILKEIASEMDKESSFGGVNIGVYYDDFDKEDNDPYFEGLGPKRSPCKKCAGCMLGCPHNSKNTLEKNYLYFAEKFGAEIMPETMVTGILPKEGYYEVNIENSTSIFNKKPKTLTAKGVIVSAGVIGTMKLLLKEKYQTENLFKISNQLGGNIRTNSEMLCGVSNANTKLNNGVAISSYFNPDDHTHIEVVKYNTSSGAMGRMASLATGPGPTGLRFVKLLGNIITKPISFFKSTFKVHKWGDNSIILLVMQSIEESMKLQWKKGLFGHKLSFDSKNSFAVPAYIEVGQKVLHKYAKKVDGVPLNALSEILFNTPMTAHILGGCNMGKDANEGVVNERFEVNNYPNFYVLDGSIIPCNLGVNPSLTITSLSEYAMSLIPEKEGNTNIPLNKQLEKRKEIVNN</sequence>
<name>A0AAX1NDA1_9BACT</name>
<evidence type="ECO:0000256" key="7">
    <source>
        <dbReference type="ARBA" id="ARBA00023002"/>
    </source>
</evidence>
<dbReference type="Gene3D" id="3.50.50.60">
    <property type="entry name" value="FAD/NAD(P)-binding domain"/>
    <property type="match status" value="3"/>
</dbReference>
<evidence type="ECO:0000256" key="12">
    <source>
        <dbReference type="ARBA" id="ARBA00023221"/>
    </source>
</evidence>
<dbReference type="InterPro" id="IPR003953">
    <property type="entry name" value="FAD-dep_OxRdtase_2_FAD-bd"/>
</dbReference>
<proteinExistence type="inferred from homology"/>
<dbReference type="KEGG" id="fya:KMW28_10650"/>
<feature type="domain" description="Glucose-methanol-choline oxidoreductase N-terminal" evidence="19">
    <location>
        <begin position="188"/>
        <end position="275"/>
    </location>
</feature>
<evidence type="ECO:0000256" key="16">
    <source>
        <dbReference type="ARBA" id="ARBA00049723"/>
    </source>
</evidence>
<keyword evidence="23" id="KW-1185">Reference proteome</keyword>
<evidence type="ECO:0000256" key="13">
    <source>
        <dbReference type="ARBA" id="ARBA00023235"/>
    </source>
</evidence>
<evidence type="ECO:0000256" key="17">
    <source>
        <dbReference type="ARBA" id="ARBA00049744"/>
    </source>
</evidence>
<evidence type="ECO:0000256" key="18">
    <source>
        <dbReference type="ARBA" id="ARBA00049778"/>
    </source>
</evidence>
<evidence type="ECO:0000256" key="4">
    <source>
        <dbReference type="ARBA" id="ARBA00022630"/>
    </source>
</evidence>
<keyword evidence="8" id="KW-0408">Iron</keyword>
<dbReference type="AlphaFoldDB" id="A0AAX1NDA1"/>
<dbReference type="Proteomes" id="UP000678679">
    <property type="component" value="Chromosome 1"/>
</dbReference>
<evidence type="ECO:0000256" key="1">
    <source>
        <dbReference type="ARBA" id="ARBA00001974"/>
    </source>
</evidence>
<dbReference type="GO" id="GO:0008203">
    <property type="term" value="P:cholesterol metabolic process"/>
    <property type="evidence" value="ECO:0007669"/>
    <property type="project" value="UniProtKB-KW"/>
</dbReference>
<gene>
    <name evidence="22" type="ORF">KMW28_10650</name>
</gene>
<evidence type="ECO:0000313" key="23">
    <source>
        <dbReference type="Proteomes" id="UP000678679"/>
    </source>
</evidence>
<dbReference type="GO" id="GO:0051536">
    <property type="term" value="F:iron-sulfur cluster binding"/>
    <property type="evidence" value="ECO:0007669"/>
    <property type="project" value="UniProtKB-KW"/>
</dbReference>
<keyword evidence="5" id="KW-0479">Metal-binding</keyword>
<feature type="domain" description="FAD-dependent oxidoreductase 2 FAD-binding" evidence="20">
    <location>
        <begin position="7"/>
        <end position="39"/>
    </location>
</feature>
<evidence type="ECO:0000259" key="21">
    <source>
        <dbReference type="Pfam" id="PF05199"/>
    </source>
</evidence>
<comment type="cofactor">
    <cofactor evidence="1">
        <name>FAD</name>
        <dbReference type="ChEBI" id="CHEBI:57692"/>
    </cofactor>
</comment>
<dbReference type="GO" id="GO:0016995">
    <property type="term" value="F:cholesterol oxidase activity"/>
    <property type="evidence" value="ECO:0007669"/>
    <property type="project" value="UniProtKB-EC"/>
</dbReference>
<keyword evidence="11" id="KW-1207">Sterol metabolism</keyword>
<feature type="domain" description="Glucose-methanol-choline oxidoreductase C-terminal" evidence="21">
    <location>
        <begin position="457"/>
        <end position="510"/>
    </location>
</feature>
<evidence type="ECO:0000259" key="19">
    <source>
        <dbReference type="Pfam" id="PF00732"/>
    </source>
</evidence>
<evidence type="ECO:0000256" key="6">
    <source>
        <dbReference type="ARBA" id="ARBA00022827"/>
    </source>
</evidence>
<keyword evidence="9" id="KW-0411">Iron-sulfur</keyword>
<dbReference type="InterPro" id="IPR000172">
    <property type="entry name" value="GMC_OxRdtase_N"/>
</dbReference>
<dbReference type="PANTHER" id="PTHR47470:SF1">
    <property type="entry name" value="FAD-DEPENDENT OXIDOREDUCTASE 2 FAD BINDING DOMAIN-CONTAINING PROTEIN"/>
    <property type="match status" value="1"/>
</dbReference>
<dbReference type="InterPro" id="IPR052542">
    <property type="entry name" value="Cholesterol_Oxidase"/>
</dbReference>
<keyword evidence="10" id="KW-0443">Lipid metabolism</keyword>
<dbReference type="PRINTS" id="PR00411">
    <property type="entry name" value="PNDRDTASEI"/>
</dbReference>
<dbReference type="PANTHER" id="PTHR47470">
    <property type="entry name" value="CHOLESTEROL OXIDASE"/>
    <property type="match status" value="1"/>
</dbReference>
<evidence type="ECO:0000256" key="8">
    <source>
        <dbReference type="ARBA" id="ARBA00023004"/>
    </source>
</evidence>
<evidence type="ECO:0000256" key="11">
    <source>
        <dbReference type="ARBA" id="ARBA00023166"/>
    </source>
</evidence>
<evidence type="ECO:0000256" key="5">
    <source>
        <dbReference type="ARBA" id="ARBA00022723"/>
    </source>
</evidence>
<evidence type="ECO:0000313" key="22">
    <source>
        <dbReference type="EMBL" id="QWG03978.1"/>
    </source>
</evidence>
<dbReference type="Pfam" id="PF05199">
    <property type="entry name" value="GMC_oxred_C"/>
    <property type="match status" value="1"/>
</dbReference>
<evidence type="ECO:0000256" key="2">
    <source>
        <dbReference type="ARBA" id="ARBA00010790"/>
    </source>
</evidence>
<dbReference type="SUPFAM" id="SSF51905">
    <property type="entry name" value="FAD/NAD(P)-binding domain"/>
    <property type="match status" value="1"/>
</dbReference>
<evidence type="ECO:0000256" key="3">
    <source>
        <dbReference type="ARBA" id="ARBA00022548"/>
    </source>
</evidence>
<dbReference type="EC" id="5.3.3.1" evidence="14"/>
<keyword evidence="7" id="KW-0560">Oxidoreductase</keyword>
<dbReference type="InterPro" id="IPR017900">
    <property type="entry name" value="4Fe4S_Fe_S_CS"/>
</dbReference>
<reference evidence="22 23" key="1">
    <citation type="submission" date="2021-05" db="EMBL/GenBank/DDBJ databases">
        <title>Comparative genomic studies on the polysaccharide-degrading batcterial strains of the Flammeovirga genus.</title>
        <authorList>
            <person name="Zewei F."/>
            <person name="Zheng Z."/>
            <person name="Yu L."/>
            <person name="Ruyue G."/>
            <person name="Yanhong M."/>
            <person name="Yuanyuan C."/>
            <person name="Jingyan G."/>
            <person name="Wenjun H."/>
        </authorList>
    </citation>
    <scope>NUCLEOTIDE SEQUENCE [LARGE SCALE GENOMIC DNA]</scope>
    <source>
        <strain evidence="22 23">NBRC:100898</strain>
    </source>
</reference>
<keyword evidence="3" id="KW-0153">Cholesterol metabolism</keyword>
<dbReference type="GO" id="GO:0050660">
    <property type="term" value="F:flavin adenine dinucleotide binding"/>
    <property type="evidence" value="ECO:0007669"/>
    <property type="project" value="InterPro"/>
</dbReference>
<evidence type="ECO:0000256" key="10">
    <source>
        <dbReference type="ARBA" id="ARBA00023098"/>
    </source>
</evidence>
<keyword evidence="4" id="KW-0285">Flavoprotein</keyword>